<sequence>MTYKDPETRKEYPKGPFDFIDEGNTRYVPRPDSETGTELNPDFDQKKYDREHKAWEDYKKKYDEQDGEDQRSPEAARYDVPQAPEFDAKKESLKKSTFVPPPVPGGGDGKGDRTVVNTVAMKRFGDNVAKLVDPMKNSLKLVEDISLAPGGLGESWELRNKIMGSGGDSGGKGLVPELRKSIFEIKQALDAVRNAAIALAKKYDSVEELNKLDAKKMGPHLYQANTYIGGLGSGQK</sequence>
<reference evidence="2 3" key="1">
    <citation type="submission" date="2018-10" db="EMBL/GenBank/DDBJ databases">
        <title>Sequencing the genomes of 1000 actinobacteria strains.</title>
        <authorList>
            <person name="Klenk H.-P."/>
        </authorList>
    </citation>
    <scope>NUCLEOTIDE SEQUENCE [LARGE SCALE GENOMIC DNA]</scope>
    <source>
        <strain evidence="2 3">DSM 43800</strain>
    </source>
</reference>
<dbReference type="Proteomes" id="UP000282084">
    <property type="component" value="Unassembled WGS sequence"/>
</dbReference>
<organism evidence="2 3">
    <name type="scientific">Saccharothrix australiensis</name>
    <dbReference type="NCBI Taxonomy" id="2072"/>
    <lineage>
        <taxon>Bacteria</taxon>
        <taxon>Bacillati</taxon>
        <taxon>Actinomycetota</taxon>
        <taxon>Actinomycetes</taxon>
        <taxon>Pseudonocardiales</taxon>
        <taxon>Pseudonocardiaceae</taxon>
        <taxon>Saccharothrix</taxon>
    </lineage>
</organism>
<feature type="compositionally biased region" description="Basic and acidic residues" evidence="1">
    <location>
        <begin position="1"/>
        <end position="13"/>
    </location>
</feature>
<name>A0A495W7G0_9PSEU</name>
<protein>
    <submittedName>
        <fullName evidence="2">Uncharacterized protein</fullName>
    </submittedName>
</protein>
<proteinExistence type="predicted"/>
<gene>
    <name evidence="2" type="ORF">C8E97_5455</name>
</gene>
<comment type="caution">
    <text evidence="2">The sequence shown here is derived from an EMBL/GenBank/DDBJ whole genome shotgun (WGS) entry which is preliminary data.</text>
</comment>
<feature type="region of interest" description="Disordered" evidence="1">
    <location>
        <begin position="1"/>
        <end position="113"/>
    </location>
</feature>
<feature type="compositionally biased region" description="Basic and acidic residues" evidence="1">
    <location>
        <begin position="43"/>
        <end position="77"/>
    </location>
</feature>
<accession>A0A495W7G0</accession>
<dbReference type="RefSeq" id="WP_147455249.1">
    <property type="nucleotide sequence ID" value="NZ_RBXO01000001.1"/>
</dbReference>
<evidence type="ECO:0000256" key="1">
    <source>
        <dbReference type="SAM" id="MobiDB-lite"/>
    </source>
</evidence>
<keyword evidence="3" id="KW-1185">Reference proteome</keyword>
<evidence type="ECO:0000313" key="3">
    <source>
        <dbReference type="Proteomes" id="UP000282084"/>
    </source>
</evidence>
<dbReference type="AlphaFoldDB" id="A0A495W7G0"/>
<evidence type="ECO:0000313" key="2">
    <source>
        <dbReference type="EMBL" id="RKT56745.1"/>
    </source>
</evidence>
<dbReference type="EMBL" id="RBXO01000001">
    <property type="protein sequence ID" value="RKT56745.1"/>
    <property type="molecule type" value="Genomic_DNA"/>
</dbReference>